<evidence type="ECO:0000313" key="3">
    <source>
        <dbReference type="EMBL" id="MFC6379252.1"/>
    </source>
</evidence>
<dbReference type="EMBL" id="JBHSUB010000018">
    <property type="protein sequence ID" value="MFC6379252.1"/>
    <property type="molecule type" value="Genomic_DNA"/>
</dbReference>
<sequence>MSAVILFMVPLTIFVLFVAPVWLWLHYNNRGNQLSSQEMDRLQQATQDVRRMRERIDALEAILDAENPQWRQPR</sequence>
<reference evidence="4" key="1">
    <citation type="journal article" date="2019" name="Int. J. Syst. Evol. Microbiol.">
        <title>The Global Catalogue of Microorganisms (GCM) 10K type strain sequencing project: providing services to taxonomists for standard genome sequencing and annotation.</title>
        <authorList>
            <consortium name="The Broad Institute Genomics Platform"/>
            <consortium name="The Broad Institute Genome Sequencing Center for Infectious Disease"/>
            <person name="Wu L."/>
            <person name="Ma J."/>
        </authorList>
    </citation>
    <scope>NUCLEOTIDE SEQUENCE [LARGE SCALE GENOMIC DNA]</scope>
    <source>
        <strain evidence="4">CGMCC 1.18518</strain>
    </source>
</reference>
<keyword evidence="2" id="KW-0812">Transmembrane</keyword>
<protein>
    <submittedName>
        <fullName evidence="3">Envelope stress response membrane protein PspB</fullName>
    </submittedName>
</protein>
<dbReference type="InterPro" id="IPR009554">
    <property type="entry name" value="Phageshock_PspB"/>
</dbReference>
<dbReference type="Pfam" id="PF06667">
    <property type="entry name" value="PspB"/>
    <property type="match status" value="1"/>
</dbReference>
<name>A0ABW1VZU4_9GAMM</name>
<gene>
    <name evidence="3" type="primary">pspB</name>
    <name evidence="3" type="ORF">ACFP9W_14440</name>
</gene>
<evidence type="ECO:0000256" key="1">
    <source>
        <dbReference type="SAM" id="Coils"/>
    </source>
</evidence>
<dbReference type="NCBIfam" id="TIGR02976">
    <property type="entry name" value="phageshock_pspB"/>
    <property type="match status" value="1"/>
</dbReference>
<keyword evidence="2" id="KW-0472">Membrane</keyword>
<keyword evidence="2" id="KW-1133">Transmembrane helix</keyword>
<evidence type="ECO:0000313" key="4">
    <source>
        <dbReference type="Proteomes" id="UP001596230"/>
    </source>
</evidence>
<keyword evidence="1" id="KW-0175">Coiled coil</keyword>
<accession>A0ABW1VZU4</accession>
<feature type="coiled-coil region" evidence="1">
    <location>
        <begin position="35"/>
        <end position="62"/>
    </location>
</feature>
<feature type="transmembrane region" description="Helical" evidence="2">
    <location>
        <begin position="6"/>
        <end position="25"/>
    </location>
</feature>
<dbReference type="Proteomes" id="UP001596230">
    <property type="component" value="Unassembled WGS sequence"/>
</dbReference>
<evidence type="ECO:0000256" key="2">
    <source>
        <dbReference type="SAM" id="Phobius"/>
    </source>
</evidence>
<dbReference type="RefSeq" id="WP_212712928.1">
    <property type="nucleotide sequence ID" value="NZ_BAAAFX010000026.1"/>
</dbReference>
<organism evidence="3 4">
    <name type="scientific">Tatumella terrea</name>
    <dbReference type="NCBI Taxonomy" id="419007"/>
    <lineage>
        <taxon>Bacteria</taxon>
        <taxon>Pseudomonadati</taxon>
        <taxon>Pseudomonadota</taxon>
        <taxon>Gammaproteobacteria</taxon>
        <taxon>Enterobacterales</taxon>
        <taxon>Erwiniaceae</taxon>
        <taxon>Tatumella</taxon>
    </lineage>
</organism>
<proteinExistence type="predicted"/>
<comment type="caution">
    <text evidence="3">The sequence shown here is derived from an EMBL/GenBank/DDBJ whole genome shotgun (WGS) entry which is preliminary data.</text>
</comment>
<keyword evidence="4" id="KW-1185">Reference proteome</keyword>
<dbReference type="NCBIfam" id="NF006993">
    <property type="entry name" value="PRK09458.1"/>
    <property type="match status" value="1"/>
</dbReference>